<name>A0ABV7EXL1_9BURK</name>
<evidence type="ECO:0000313" key="2">
    <source>
        <dbReference type="Proteomes" id="UP001595530"/>
    </source>
</evidence>
<dbReference type="EMBL" id="JBHRTP010000005">
    <property type="protein sequence ID" value="MFC3106706.1"/>
    <property type="molecule type" value="Genomic_DNA"/>
</dbReference>
<dbReference type="RefSeq" id="WP_390329091.1">
    <property type="nucleotide sequence ID" value="NZ_JBHRTP010000005.1"/>
</dbReference>
<accession>A0ABV7EXL1</accession>
<dbReference type="SUPFAM" id="SSF110849">
    <property type="entry name" value="ParB/Sulfiredoxin"/>
    <property type="match status" value="1"/>
</dbReference>
<keyword evidence="2" id="KW-1185">Reference proteome</keyword>
<comment type="caution">
    <text evidence="1">The sequence shown here is derived from an EMBL/GenBank/DDBJ whole genome shotgun (WGS) entry which is preliminary data.</text>
</comment>
<evidence type="ECO:0000313" key="1">
    <source>
        <dbReference type="EMBL" id="MFC3106706.1"/>
    </source>
</evidence>
<dbReference type="Proteomes" id="UP001595530">
    <property type="component" value="Unassembled WGS sequence"/>
</dbReference>
<dbReference type="InterPro" id="IPR036086">
    <property type="entry name" value="ParB/Sulfiredoxin_sf"/>
</dbReference>
<organism evidence="1 2">
    <name type="scientific">Undibacterium arcticum</name>
    <dbReference type="NCBI Taxonomy" id="1762892"/>
    <lineage>
        <taxon>Bacteria</taxon>
        <taxon>Pseudomonadati</taxon>
        <taxon>Pseudomonadota</taxon>
        <taxon>Betaproteobacteria</taxon>
        <taxon>Burkholderiales</taxon>
        <taxon>Oxalobacteraceae</taxon>
        <taxon>Undibacterium</taxon>
    </lineage>
</organism>
<gene>
    <name evidence="1" type="ORF">ACFOFO_01805</name>
</gene>
<evidence type="ECO:0008006" key="3">
    <source>
        <dbReference type="Google" id="ProtNLM"/>
    </source>
</evidence>
<proteinExistence type="predicted"/>
<protein>
    <recommendedName>
        <fullName evidence="3">ParB/Sulfiredoxin domain-containing protein</fullName>
    </recommendedName>
</protein>
<reference evidence="2" key="1">
    <citation type="journal article" date="2019" name="Int. J. Syst. Evol. Microbiol.">
        <title>The Global Catalogue of Microorganisms (GCM) 10K type strain sequencing project: providing services to taxonomists for standard genome sequencing and annotation.</title>
        <authorList>
            <consortium name="The Broad Institute Genomics Platform"/>
            <consortium name="The Broad Institute Genome Sequencing Center for Infectious Disease"/>
            <person name="Wu L."/>
            <person name="Ma J."/>
        </authorList>
    </citation>
    <scope>NUCLEOTIDE SEQUENCE [LARGE SCALE GENOMIC DNA]</scope>
    <source>
        <strain evidence="2">KCTC 42986</strain>
    </source>
</reference>
<sequence length="123" mass="14130">MKKTPEIKWLPEPADSDYDAAETFLKLLYKPKDCRRWSKRLRRAKISEYAAKDILRASATPMSEVNAFDWSKQKKEIDQGNPLSPILIVRQDNGQHLLIADGFHRMCALFAADQEVNVPCKIV</sequence>